<dbReference type="EMBL" id="HE573023">
    <property type="protein sequence ID" value="CCC49030.1"/>
    <property type="molecule type" value="Genomic_DNA"/>
</dbReference>
<evidence type="ECO:0000256" key="1">
    <source>
        <dbReference type="SAM" id="SignalP"/>
    </source>
</evidence>
<dbReference type="AlphaFoldDB" id="G0TYI3"/>
<evidence type="ECO:0008006" key="3">
    <source>
        <dbReference type="Google" id="ProtNLM"/>
    </source>
</evidence>
<proteinExistence type="predicted"/>
<reference evidence="2" key="1">
    <citation type="journal article" date="2012" name="Proc. Natl. Acad. Sci. U.S.A.">
        <title>Antigenic diversity is generated by distinct evolutionary mechanisms in African trypanosome species.</title>
        <authorList>
            <person name="Jackson A.P."/>
            <person name="Berry A."/>
            <person name="Aslett M."/>
            <person name="Allison H.C."/>
            <person name="Burton P."/>
            <person name="Vavrova-Anderson J."/>
            <person name="Brown R."/>
            <person name="Browne H."/>
            <person name="Corton N."/>
            <person name="Hauser H."/>
            <person name="Gamble J."/>
            <person name="Gilderthorp R."/>
            <person name="Marcello L."/>
            <person name="McQuillan J."/>
            <person name="Otto T.D."/>
            <person name="Quail M.A."/>
            <person name="Sanders M.J."/>
            <person name="van Tonder A."/>
            <person name="Ginger M.L."/>
            <person name="Field M.C."/>
            <person name="Barry J.D."/>
            <person name="Hertz-Fowler C."/>
            <person name="Berriman M."/>
        </authorList>
    </citation>
    <scope>NUCLEOTIDE SEQUENCE</scope>
    <source>
        <strain evidence="2">Y486</strain>
    </source>
</reference>
<protein>
    <recommendedName>
        <fullName evidence="3">Secreted protein</fullName>
    </recommendedName>
</protein>
<feature type="signal peptide" evidence="1">
    <location>
        <begin position="1"/>
        <end position="31"/>
    </location>
</feature>
<evidence type="ECO:0000313" key="2">
    <source>
        <dbReference type="EMBL" id="CCC49030.1"/>
    </source>
</evidence>
<keyword evidence="1" id="KW-0732">Signal</keyword>
<dbReference type="VEuPathDB" id="TriTrypDB:TvY486_0703640"/>
<sequence>MFHTTPPIYIPLILFPLCFSCLLCLPTSAPALLLPTCYRKHITFIVHAEIGEKRRISGAGKGEDVDLWHFCSSLTKILSNGFQVHSLPPFFSLQRRMPILFLKENFFKREGKRKRHGTVPVYHIPSTGQSSVFDTFTKLSFITESPSPFGNAGEY</sequence>
<organism evidence="2">
    <name type="scientific">Trypanosoma vivax (strain Y486)</name>
    <dbReference type="NCBI Taxonomy" id="1055687"/>
    <lineage>
        <taxon>Eukaryota</taxon>
        <taxon>Discoba</taxon>
        <taxon>Euglenozoa</taxon>
        <taxon>Kinetoplastea</taxon>
        <taxon>Metakinetoplastina</taxon>
        <taxon>Trypanosomatida</taxon>
        <taxon>Trypanosomatidae</taxon>
        <taxon>Trypanosoma</taxon>
        <taxon>Duttonella</taxon>
    </lineage>
</organism>
<name>G0TYI3_TRYVY</name>
<gene>
    <name evidence="2" type="ORF">TVY486_0703640</name>
</gene>
<accession>G0TYI3</accession>
<feature type="chain" id="PRO_5003409860" description="Secreted protein" evidence="1">
    <location>
        <begin position="32"/>
        <end position="155"/>
    </location>
</feature>